<feature type="domain" description="CEMIP beta-helix" evidence="3">
    <location>
        <begin position="1048"/>
        <end position="1237"/>
    </location>
</feature>
<evidence type="ECO:0000313" key="5">
    <source>
        <dbReference type="Proteomes" id="UP000693970"/>
    </source>
</evidence>
<evidence type="ECO:0000256" key="2">
    <source>
        <dbReference type="SAM" id="MobiDB-lite"/>
    </source>
</evidence>
<dbReference type="InterPro" id="IPR055401">
    <property type="entry name" value="CEMIP_beta-hel_dom"/>
</dbReference>
<reference evidence="4" key="2">
    <citation type="submission" date="2021-04" db="EMBL/GenBank/DDBJ databases">
        <authorList>
            <person name="Podell S."/>
        </authorList>
    </citation>
    <scope>NUCLEOTIDE SEQUENCE</scope>
    <source>
        <strain evidence="4">Hildebrandi</strain>
    </source>
</reference>
<feature type="region of interest" description="Disordered" evidence="2">
    <location>
        <begin position="1315"/>
        <end position="1338"/>
    </location>
</feature>
<keyword evidence="5" id="KW-1185">Reference proteome</keyword>
<protein>
    <recommendedName>
        <fullName evidence="3">CEMIP beta-helix domain-containing protein</fullName>
    </recommendedName>
</protein>
<dbReference type="PANTHER" id="PTHR46769:SF2">
    <property type="entry name" value="FIBROCYSTIN-L ISOFORM 2 PRECURSOR-RELATED"/>
    <property type="match status" value="1"/>
</dbReference>
<evidence type="ECO:0000256" key="1">
    <source>
        <dbReference type="ARBA" id="ARBA00022729"/>
    </source>
</evidence>
<accession>A0A9K3KPC7</accession>
<name>A0A9K3KPC7_9STRA</name>
<evidence type="ECO:0000259" key="3">
    <source>
        <dbReference type="Pfam" id="PF24606"/>
    </source>
</evidence>
<dbReference type="PANTHER" id="PTHR46769">
    <property type="entry name" value="POLYCYSTIC KIDNEY AND HEPATIC DISEASE 1 (AUTOSOMAL RECESSIVE)-LIKE 1"/>
    <property type="match status" value="1"/>
</dbReference>
<evidence type="ECO:0000313" key="4">
    <source>
        <dbReference type="EMBL" id="KAG7346695.1"/>
    </source>
</evidence>
<dbReference type="InterPro" id="IPR052387">
    <property type="entry name" value="Fibrocystin"/>
</dbReference>
<organism evidence="4 5">
    <name type="scientific">Nitzschia inconspicua</name>
    <dbReference type="NCBI Taxonomy" id="303405"/>
    <lineage>
        <taxon>Eukaryota</taxon>
        <taxon>Sar</taxon>
        <taxon>Stramenopiles</taxon>
        <taxon>Ochrophyta</taxon>
        <taxon>Bacillariophyta</taxon>
        <taxon>Bacillariophyceae</taxon>
        <taxon>Bacillariophycidae</taxon>
        <taxon>Bacillariales</taxon>
        <taxon>Bacillariaceae</taxon>
        <taxon>Nitzschia</taxon>
    </lineage>
</organism>
<dbReference type="OrthoDB" id="39300at2759"/>
<dbReference type="EMBL" id="JAGRRH010000021">
    <property type="protein sequence ID" value="KAG7346695.1"/>
    <property type="molecule type" value="Genomic_DNA"/>
</dbReference>
<dbReference type="Pfam" id="PF24606">
    <property type="entry name" value="CEMIP_beta-hel"/>
    <property type="match status" value="1"/>
</dbReference>
<comment type="caution">
    <text evidence="4">The sequence shown here is derived from an EMBL/GenBank/DDBJ whole genome shotgun (WGS) entry which is preliminary data.</text>
</comment>
<gene>
    <name evidence="4" type="ORF">IV203_005764</name>
</gene>
<dbReference type="Proteomes" id="UP000693970">
    <property type="component" value="Unassembled WGS sequence"/>
</dbReference>
<reference evidence="4" key="1">
    <citation type="journal article" date="2021" name="Sci. Rep.">
        <title>Diploid genomic architecture of Nitzschia inconspicua, an elite biomass production diatom.</title>
        <authorList>
            <person name="Oliver A."/>
            <person name="Podell S."/>
            <person name="Pinowska A."/>
            <person name="Traller J.C."/>
            <person name="Smith S.R."/>
            <person name="McClure R."/>
            <person name="Beliaev A."/>
            <person name="Bohutskyi P."/>
            <person name="Hill E.A."/>
            <person name="Rabines A."/>
            <person name="Zheng H."/>
            <person name="Allen L.Z."/>
            <person name="Kuo A."/>
            <person name="Grigoriev I.V."/>
            <person name="Allen A.E."/>
            <person name="Hazlebeck D."/>
            <person name="Allen E.E."/>
        </authorList>
    </citation>
    <scope>NUCLEOTIDE SEQUENCE</scope>
    <source>
        <strain evidence="4">Hildebrandi</strain>
    </source>
</reference>
<keyword evidence="1" id="KW-0732">Signal</keyword>
<sequence>MEKQKVLVRTLYRKLLRETRHIPPNASLTRLDLSVFDFPAHHGVEDRDTLLSAIRTAFRASNQGDGDFKERVQRAMKGLRSLHGLDFDSLPNKSITSDKQEDPSLISPIIPVTDPKQWLEKVRWLDPLSETKVTTDDVNNESLVEFPVFPLSGPLFPIDGKCLPIVSQFSDVPVAGMEIPLKIFEPRYRQMYNDLFSSRSSSSPSSGVRSPIPTLRKCFIVPFSHPYRSGQFAQYGWLYEIMQVQDVADETNGKFQLVCNHLVTKPVKIHCIVNPQDYEKRSTYLRAKATVLDDEQPSASDGLQPLDDLLRRLKYFHAKHPEKSVLLDRLLLALAEGSIWPVTQIWIWNLQMQILDLQVEISNTIQIQALKALKTQASTVELQRNVSEEIVLLAQAPHKETIGALNEPVSNMFGSSVVNHPHGNFTKLSCNKQLDEDPCLTPWSFKFGTDSVFSKTVEIPCGKCVVMNPQQKILELRGGLVIIGKLVIPDGVTVHIKTTGILVHGEFVMESSKAIDGTPDIRIEFLESPENMNFRLPPGEGPEDICGGKYGSCGIGRKPFVVAGGIIDFRGLPSPSMPTWVPLYDVDNSMDGWPVPSSEYAHHHPPPHGCRDDGILISHDLSEGSHPAFTGSFGSFWEWTPIGLKVSHRTHTQHCPVIDLKQVRHCIQPGATLLLTAKLILRQNGRVDQTDCAKGVGENNCMSIYHARMSANAVGRTSSFWKENRSFGSMLGEETTIALELNFTSQQRDDTNVYEILQIRGPGPGVDMELLEFTLRYPPREAFAADSKNVCKDLVQSNGDAELLGLSPYPFMSNNQETHLSIMHEEGGNHYFAVTGREFAVQKAGRGSGWRSAGISWSPPPSCVKTHTKYTFEADVRMHSFRMVDSEWKLKGFLLNTRNPVIETIAVCPRSKGTWVKCFGTYEPSKEMTEAERFQVVLETDTSSFDVDYDVDNISFKPTEGALDRLILPKSIENLWKPGAEVLLNSHSSDWGGHSVRTIVAVENHDQEGYVNLRLNEAISQPLTLGSHPYHATEVALLSRNIVIDGTNGAHLSILHTPGFTQVIQGVDFSRFGQQGVRDAYPIHFDYCAESANSVISKNTIRHSNQRCIVLDATNDVLVEGNVAFDNKGHCFVVETGTERGNVFKSNLGSYTREVETLMPQAGASGKESDKTPATFWIGSPSNYWIDNVASGSSAHGFWFELRESARGPHASDFDLRPSEMELIQFSGNIAHSTGKESLAITGYHPRTTAVIDTFKSFLTANGHFLVSTASNLAAHDTILDTALESNPFPMSGTRIVAVESENPGKPSLLEETELEDRGHATDPTDVFNLQPGAGISQ</sequence>
<proteinExistence type="predicted"/>